<evidence type="ECO:0000313" key="3">
    <source>
        <dbReference type="Proteomes" id="UP000005113"/>
    </source>
</evidence>
<feature type="transmembrane region" description="Helical" evidence="1">
    <location>
        <begin position="7"/>
        <end position="25"/>
    </location>
</feature>
<keyword evidence="1" id="KW-1133">Transmembrane helix</keyword>
<organism evidence="2 3">
    <name type="scientific">Saprospira grandis DSM 2844</name>
    <dbReference type="NCBI Taxonomy" id="694433"/>
    <lineage>
        <taxon>Bacteria</taxon>
        <taxon>Pseudomonadati</taxon>
        <taxon>Bacteroidota</taxon>
        <taxon>Saprospiria</taxon>
        <taxon>Saprospirales</taxon>
        <taxon>Saprospiraceae</taxon>
        <taxon>Saprospira</taxon>
    </lineage>
</organism>
<evidence type="ECO:0000313" key="2">
    <source>
        <dbReference type="EMBL" id="EJF54323.1"/>
    </source>
</evidence>
<protein>
    <recommendedName>
        <fullName evidence="4">DUF4199 domain-containing protein</fullName>
    </recommendedName>
</protein>
<feature type="transmembrane region" description="Helical" evidence="1">
    <location>
        <begin position="37"/>
        <end position="53"/>
    </location>
</feature>
<dbReference type="EMBL" id="JH719942">
    <property type="protein sequence ID" value="EJF54323.1"/>
    <property type="molecule type" value="Genomic_DNA"/>
</dbReference>
<dbReference type="Pfam" id="PF13858">
    <property type="entry name" value="DUF4199"/>
    <property type="match status" value="1"/>
</dbReference>
<dbReference type="InterPro" id="IPR025250">
    <property type="entry name" value="DUF4199"/>
</dbReference>
<feature type="transmembrane region" description="Helical" evidence="1">
    <location>
        <begin position="74"/>
        <end position="93"/>
    </location>
</feature>
<keyword evidence="1" id="KW-0472">Membrane</keyword>
<dbReference type="Proteomes" id="UP000005113">
    <property type="component" value="Unassembled WGS sequence"/>
</dbReference>
<evidence type="ECO:0000256" key="1">
    <source>
        <dbReference type="SAM" id="Phobius"/>
    </source>
</evidence>
<proteinExistence type="predicted"/>
<reference evidence="3" key="1">
    <citation type="journal article" date="2012" name="Stand. Genomic Sci.">
        <title>Permanent draft genome sequence of the gliding predator Saprospira grandis strain Sa g1 (= HR1).</title>
        <authorList>
            <person name="Mavromatis K."/>
            <person name="Chertkov O."/>
            <person name="Lapidus A."/>
            <person name="Nolan M."/>
            <person name="Lucas S."/>
            <person name="Tice H."/>
            <person name="Del Rio T.G."/>
            <person name="Cheng J.F."/>
            <person name="Han C."/>
            <person name="Tapia R."/>
            <person name="Bruce D."/>
            <person name="Goodwin L.A."/>
            <person name="Pitluck S."/>
            <person name="Huntemann M."/>
            <person name="Liolios K."/>
            <person name="Pagani I."/>
            <person name="Ivanova N."/>
            <person name="Mikhailova N."/>
            <person name="Pati A."/>
            <person name="Chen A."/>
            <person name="Palaniappan K."/>
            <person name="Land M."/>
            <person name="Brambilla E.M."/>
            <person name="Rohde M."/>
            <person name="Spring S."/>
            <person name="Goker M."/>
            <person name="Detter J.C."/>
            <person name="Bristow J."/>
            <person name="Eisen J.A."/>
            <person name="Markowitz V."/>
            <person name="Hugenholtz P."/>
            <person name="Kyrpides N.C."/>
            <person name="Klenk H.P."/>
            <person name="Woyke T."/>
        </authorList>
    </citation>
    <scope>NUCLEOTIDE SEQUENCE [LARGE SCALE GENOMIC DNA]</scope>
    <source>
        <strain evidence="3">DSM 2844</strain>
    </source>
</reference>
<name>J1I7C1_9BACT</name>
<keyword evidence="1" id="KW-0812">Transmembrane</keyword>
<dbReference type="HOGENOM" id="CLU_1650931_0_0_10"/>
<feature type="transmembrane region" description="Helical" evidence="1">
    <location>
        <begin position="141"/>
        <end position="161"/>
    </location>
</feature>
<evidence type="ECO:0008006" key="4">
    <source>
        <dbReference type="Google" id="ProtNLM"/>
    </source>
</evidence>
<sequence>MKKSQLYGLLGGFISSAALAVLYVTDKNYLLEGYEKLSWLVIWAACFVAVAQERSAKEDQFIGFYEALRPAFQTFVYAYVIKTIFIYLLFVYIDPDLLELSKQKAIEIFIEHKPAEEPQEIFNGRLEAYKKEYFGPRLFDLGIMLEVILGFVLSAITAFLMRRDRPDY</sequence>
<accession>J1I7C1</accession>
<dbReference type="RefSeq" id="WP_002660058.1">
    <property type="nucleotide sequence ID" value="NZ_JH719942.1"/>
</dbReference>
<dbReference type="AlphaFoldDB" id="J1I7C1"/>
<gene>
    <name evidence="2" type="ORF">SapgrDRAFT_2667</name>
</gene>